<sequence length="556" mass="60214">MPQEKSISGIAAEARELFAEVVKEGEELKVKVGQTVFLNDSDVGKPQDRLTGEMLSSIRNAVLQDEGDRVDIPLTGNGNPKAPEIEVIAVSGKGKAGERLLFRQEKGLAVSVNEVADLAQQRSTRAVQPEPTAEATEREADNSVQLTEAIAYIETQDKSIEAQDRIITAQDSIISSLESGSERIDQLHQATINIQSSTIDSLSSALEASNQAARERNSSVSEASLPSKPLVAPHAVETFKSSVEKLPDSKTKALWQRVAADFHQLNAQLKGVHQKNKEIVSAVAKAPQAIKQDTEVLLQQARQQLTTIQQTLQTKVKQTSLDDIASAAISGSSLAVDAASKGLGRASHYLKDRADKVKSYGMAKAALRLYDKGHERTGESIFKAKGYTVEAVTDGYKVKDSQDRLIMSFATDDKGKPISISKGMSLQPADYKNLNQASKLPIIEGGPEAEANYAQRVARLAEGVKLAVPEGESRNGPNFFVSRTDERVTVATQGHPRKELIVDSLNGAKSTLTIADMDKLENSIAKAIELQNYREELLNQKPAQTEKQSKVGIEIG</sequence>
<feature type="region of interest" description="Disordered" evidence="2">
    <location>
        <begin position="121"/>
        <end position="141"/>
    </location>
</feature>
<feature type="coiled-coil region" evidence="1">
    <location>
        <begin position="291"/>
        <end position="318"/>
    </location>
</feature>
<proteinExistence type="predicted"/>
<feature type="compositionally biased region" description="Polar residues" evidence="2">
    <location>
        <begin position="208"/>
        <end position="224"/>
    </location>
</feature>
<accession>A0A2W4V0L3</accession>
<keyword evidence="1" id="KW-0175">Coiled coil</keyword>
<comment type="caution">
    <text evidence="3">The sequence shown here is derived from an EMBL/GenBank/DDBJ whole genome shotgun (WGS) entry which is preliminary data.</text>
</comment>
<feature type="region of interest" description="Disordered" evidence="2">
    <location>
        <begin position="208"/>
        <end position="227"/>
    </location>
</feature>
<evidence type="ECO:0000313" key="3">
    <source>
        <dbReference type="EMBL" id="PZO22639.1"/>
    </source>
</evidence>
<reference evidence="4" key="1">
    <citation type="submission" date="2018-04" db="EMBL/GenBank/DDBJ databases">
        <authorList>
            <person name="Cornet L."/>
        </authorList>
    </citation>
    <scope>NUCLEOTIDE SEQUENCE [LARGE SCALE GENOMIC DNA]</scope>
</reference>
<dbReference type="AlphaFoldDB" id="A0A2W4V0L3"/>
<protein>
    <submittedName>
        <fullName evidence="3">Uncharacterized protein</fullName>
    </submittedName>
</protein>
<organism evidence="3 4">
    <name type="scientific">Leptolyngbya foveolarum</name>
    <dbReference type="NCBI Taxonomy" id="47253"/>
    <lineage>
        <taxon>Bacteria</taxon>
        <taxon>Bacillati</taxon>
        <taxon>Cyanobacteriota</taxon>
        <taxon>Cyanophyceae</taxon>
        <taxon>Leptolyngbyales</taxon>
        <taxon>Leptolyngbyaceae</taxon>
        <taxon>Leptolyngbya group</taxon>
        <taxon>Leptolyngbya</taxon>
    </lineage>
</organism>
<name>A0A2W4V0L3_9CYAN</name>
<reference evidence="3 4" key="2">
    <citation type="submission" date="2018-06" db="EMBL/GenBank/DDBJ databases">
        <title>Metagenomic assembly of (sub)arctic Cyanobacteria and their associated microbiome from non-axenic cultures.</title>
        <authorList>
            <person name="Baurain D."/>
        </authorList>
    </citation>
    <scope>NUCLEOTIDE SEQUENCE [LARGE SCALE GENOMIC DNA]</scope>
    <source>
        <strain evidence="3">ULC129bin1</strain>
    </source>
</reference>
<evidence type="ECO:0000313" key="4">
    <source>
        <dbReference type="Proteomes" id="UP000249354"/>
    </source>
</evidence>
<evidence type="ECO:0000256" key="2">
    <source>
        <dbReference type="SAM" id="MobiDB-lite"/>
    </source>
</evidence>
<gene>
    <name evidence="3" type="ORF">DCF25_02425</name>
</gene>
<dbReference type="Proteomes" id="UP000249354">
    <property type="component" value="Unassembled WGS sequence"/>
</dbReference>
<evidence type="ECO:0000256" key="1">
    <source>
        <dbReference type="SAM" id="Coils"/>
    </source>
</evidence>
<dbReference type="EMBL" id="QBMC01000008">
    <property type="protein sequence ID" value="PZO22639.1"/>
    <property type="molecule type" value="Genomic_DNA"/>
</dbReference>